<comment type="caution">
    <text evidence="3">The sequence shown here is derived from an EMBL/GenBank/DDBJ whole genome shotgun (WGS) entry which is preliminary data.</text>
</comment>
<feature type="domain" description="Capsule synthesis protein CapA" evidence="2">
    <location>
        <begin position="66"/>
        <end position="328"/>
    </location>
</feature>
<protein>
    <submittedName>
        <fullName evidence="3">CapA family protein</fullName>
    </submittedName>
</protein>
<dbReference type="Pfam" id="PF09587">
    <property type="entry name" value="PGA_cap"/>
    <property type="match status" value="1"/>
</dbReference>
<sequence length="414" mass="45729">MSRSTHDSIVRTACLMGILYAFGIHALAADRHFPLKGCGDMDYGRKTAMEMLRKTPPAPLPADTAVLVFIGDVMLHSAQIENAHGRYRDKGGNGSPDMHEAYDFQPYLSGIRHVLEEADIAVANMEFTLAGHPFTGYPAFSAPDSYAEYMASCGIDIFLTANNHIFDKGQRGLRRTMERYRGLEKSHGIKTAGSIDTENESAGTPLYVRAKGIKIALLNFTYGTNVPMKGRYMASIADTAAMKKAIGKAKDDSAELIIALPHWGNEYRLKHSASQRRTAEWLAKNGADIIIGTHPHVIQDCDTITVNKNGTEKTVPVIYSLGNIISNMSAANTQLGLVLTVKVARDTCGMAELLPPEFEFTWCSLPARRSGSHRTVFVKEYLRQDDGLMTAYERTKMKDTYLRVKKETGIKDPD</sequence>
<dbReference type="PANTHER" id="PTHR33393">
    <property type="entry name" value="POLYGLUTAMINE SYNTHESIS ACCESSORY PROTEIN RV0574C-RELATED"/>
    <property type="match status" value="1"/>
</dbReference>
<dbReference type="Gene3D" id="3.60.21.10">
    <property type="match status" value="1"/>
</dbReference>
<proteinExistence type="inferred from homology"/>
<dbReference type="CDD" id="cd07381">
    <property type="entry name" value="MPP_CapA"/>
    <property type="match status" value="1"/>
</dbReference>
<dbReference type="EMBL" id="JADILX010000048">
    <property type="protein sequence ID" value="MBO8485313.1"/>
    <property type="molecule type" value="Genomic_DNA"/>
</dbReference>
<dbReference type="Proteomes" id="UP000823750">
    <property type="component" value="Unassembled WGS sequence"/>
</dbReference>
<dbReference type="InterPro" id="IPR052169">
    <property type="entry name" value="CW_Biosynth-Accessory"/>
</dbReference>
<dbReference type="PANTHER" id="PTHR33393:SF12">
    <property type="entry name" value="CAPSULE BIOSYNTHESIS PROTEIN CAPA"/>
    <property type="match status" value="1"/>
</dbReference>
<evidence type="ECO:0000313" key="3">
    <source>
        <dbReference type="EMBL" id="MBO8485313.1"/>
    </source>
</evidence>
<dbReference type="InterPro" id="IPR029052">
    <property type="entry name" value="Metallo-depent_PP-like"/>
</dbReference>
<dbReference type="AlphaFoldDB" id="A0A9D9NRH4"/>
<evidence type="ECO:0000256" key="1">
    <source>
        <dbReference type="ARBA" id="ARBA00005662"/>
    </source>
</evidence>
<reference evidence="3" key="2">
    <citation type="journal article" date="2021" name="PeerJ">
        <title>Extensive microbial diversity within the chicken gut microbiome revealed by metagenomics and culture.</title>
        <authorList>
            <person name="Gilroy R."/>
            <person name="Ravi A."/>
            <person name="Getino M."/>
            <person name="Pursley I."/>
            <person name="Horton D.L."/>
            <person name="Alikhan N.F."/>
            <person name="Baker D."/>
            <person name="Gharbi K."/>
            <person name="Hall N."/>
            <person name="Watson M."/>
            <person name="Adriaenssens E.M."/>
            <person name="Foster-Nyarko E."/>
            <person name="Jarju S."/>
            <person name="Secka A."/>
            <person name="Antonio M."/>
            <person name="Oren A."/>
            <person name="Chaudhuri R.R."/>
            <person name="La Ragione R."/>
            <person name="Hildebrand F."/>
            <person name="Pallen M.J."/>
        </authorList>
    </citation>
    <scope>NUCLEOTIDE SEQUENCE</scope>
    <source>
        <strain evidence="3">B2-16538</strain>
    </source>
</reference>
<comment type="similarity">
    <text evidence="1">Belongs to the CapA family.</text>
</comment>
<dbReference type="SMART" id="SM00854">
    <property type="entry name" value="PGA_cap"/>
    <property type="match status" value="1"/>
</dbReference>
<gene>
    <name evidence="3" type="ORF">IAB78_02695</name>
</gene>
<organism evidence="3 4">
    <name type="scientific">Candidatus Cryptobacteroides excrementavium</name>
    <dbReference type="NCBI Taxonomy" id="2840759"/>
    <lineage>
        <taxon>Bacteria</taxon>
        <taxon>Pseudomonadati</taxon>
        <taxon>Bacteroidota</taxon>
        <taxon>Bacteroidia</taxon>
        <taxon>Bacteroidales</taxon>
        <taxon>Candidatus Cryptobacteroides</taxon>
    </lineage>
</organism>
<evidence type="ECO:0000259" key="2">
    <source>
        <dbReference type="SMART" id="SM00854"/>
    </source>
</evidence>
<name>A0A9D9NRH4_9BACT</name>
<dbReference type="SUPFAM" id="SSF56300">
    <property type="entry name" value="Metallo-dependent phosphatases"/>
    <property type="match status" value="1"/>
</dbReference>
<reference evidence="3" key="1">
    <citation type="submission" date="2020-10" db="EMBL/GenBank/DDBJ databases">
        <authorList>
            <person name="Gilroy R."/>
        </authorList>
    </citation>
    <scope>NUCLEOTIDE SEQUENCE</scope>
    <source>
        <strain evidence="3">B2-16538</strain>
    </source>
</reference>
<evidence type="ECO:0000313" key="4">
    <source>
        <dbReference type="Proteomes" id="UP000823750"/>
    </source>
</evidence>
<accession>A0A9D9NRH4</accession>
<dbReference type="InterPro" id="IPR019079">
    <property type="entry name" value="Capsule_synth_CapA"/>
</dbReference>